<dbReference type="AlphaFoldDB" id="A0A3B0VEV4"/>
<dbReference type="InterPro" id="IPR036737">
    <property type="entry name" value="OmpA-like_sf"/>
</dbReference>
<dbReference type="PROSITE" id="PS51123">
    <property type="entry name" value="OMPA_2"/>
    <property type="match status" value="1"/>
</dbReference>
<dbReference type="Pfam" id="PF13677">
    <property type="entry name" value="MotB_plug"/>
    <property type="match status" value="1"/>
</dbReference>
<keyword evidence="3" id="KW-1003">Cell membrane</keyword>
<evidence type="ECO:0000313" key="10">
    <source>
        <dbReference type="EMBL" id="VAW35349.1"/>
    </source>
</evidence>
<evidence type="ECO:0000256" key="6">
    <source>
        <dbReference type="ARBA" id="ARBA00023136"/>
    </source>
</evidence>
<dbReference type="EMBL" id="UOEZ01000024">
    <property type="protein sequence ID" value="VAW35349.1"/>
    <property type="molecule type" value="Genomic_DNA"/>
</dbReference>
<feature type="domain" description="OmpA-like" evidence="9">
    <location>
        <begin position="237"/>
        <end position="358"/>
    </location>
</feature>
<organism evidence="10">
    <name type="scientific">hydrothermal vent metagenome</name>
    <dbReference type="NCBI Taxonomy" id="652676"/>
    <lineage>
        <taxon>unclassified sequences</taxon>
        <taxon>metagenomes</taxon>
        <taxon>ecological metagenomes</taxon>
    </lineage>
</organism>
<protein>
    <submittedName>
        <fullName evidence="10">Flagellar motor rotation protein MotB</fullName>
    </submittedName>
</protein>
<evidence type="ECO:0000256" key="2">
    <source>
        <dbReference type="ARBA" id="ARBA00008914"/>
    </source>
</evidence>
<keyword evidence="10" id="KW-0966">Cell projection</keyword>
<dbReference type="SUPFAM" id="SSF103088">
    <property type="entry name" value="OmpA-like"/>
    <property type="match status" value="1"/>
</dbReference>
<gene>
    <name evidence="10" type="ORF">MNBD_DELTA02-285</name>
</gene>
<dbReference type="GO" id="GO:0005886">
    <property type="term" value="C:plasma membrane"/>
    <property type="evidence" value="ECO:0007669"/>
    <property type="project" value="UniProtKB-SubCell"/>
</dbReference>
<reference evidence="10" key="1">
    <citation type="submission" date="2018-06" db="EMBL/GenBank/DDBJ databases">
        <authorList>
            <person name="Zhirakovskaya E."/>
        </authorList>
    </citation>
    <scope>NUCLEOTIDE SEQUENCE</scope>
</reference>
<keyword evidence="10" id="KW-0282">Flagellum</keyword>
<dbReference type="InterPro" id="IPR025713">
    <property type="entry name" value="MotB-like_N_dom"/>
</dbReference>
<dbReference type="PANTHER" id="PTHR30329:SF21">
    <property type="entry name" value="LIPOPROTEIN YIAD-RELATED"/>
    <property type="match status" value="1"/>
</dbReference>
<dbReference type="InterPro" id="IPR050330">
    <property type="entry name" value="Bact_OuterMem_StrucFunc"/>
</dbReference>
<proteinExistence type="inferred from homology"/>
<evidence type="ECO:0000256" key="1">
    <source>
        <dbReference type="ARBA" id="ARBA00004162"/>
    </source>
</evidence>
<keyword evidence="4 8" id="KW-0812">Transmembrane</keyword>
<feature type="transmembrane region" description="Helical" evidence="8">
    <location>
        <begin position="136"/>
        <end position="158"/>
    </location>
</feature>
<dbReference type="InterPro" id="IPR006665">
    <property type="entry name" value="OmpA-like"/>
</dbReference>
<evidence type="ECO:0000256" key="5">
    <source>
        <dbReference type="ARBA" id="ARBA00022989"/>
    </source>
</evidence>
<accession>A0A3B0VEV4</accession>
<dbReference type="Pfam" id="PF00691">
    <property type="entry name" value="OmpA"/>
    <property type="match status" value="1"/>
</dbReference>
<keyword evidence="5 8" id="KW-1133">Transmembrane helix</keyword>
<feature type="coiled-coil region" evidence="7">
    <location>
        <begin position="41"/>
        <end position="103"/>
    </location>
</feature>
<keyword evidence="10" id="KW-0969">Cilium</keyword>
<comment type="similarity">
    <text evidence="2">Belongs to the MotB family.</text>
</comment>
<name>A0A3B0VEV4_9ZZZZ</name>
<keyword evidence="6 8" id="KW-0472">Membrane</keyword>
<sequence length="358" mass="39566">MKLLKILNKALRLDSGGAKAVLSAAEPASLGGALVQDSEQVVSAERRVLFIEEKMNVMEEQAAILESEKQGLEYKLDLQLQQCDSLRKENKTLEERLYAASNDGSDEIFSGTNLYEKGQLMGSKLRGSELEHENNWLLPYSDFMTLLLVVFIVFYGLAVTDVTRLNSVTAAIAKNFSGGESGVFVEKERPLMHVSKLSGGDKAAPSQPEVVDDLKNEVMSSFKKFNLGENLFVDVSEGNMTIRLRDKVTFYPGKSTLMLTSGRLLAEVARILADYPGRMVLIEGHTDNVPISNDEFRSNWDLSTGRAVSLVNYFVEKAGLSPERFEAVGLSQYQPVASNATAEGRAANRRVEIKLRIK</sequence>
<evidence type="ECO:0000256" key="3">
    <source>
        <dbReference type="ARBA" id="ARBA00022475"/>
    </source>
</evidence>
<dbReference type="CDD" id="cd07185">
    <property type="entry name" value="OmpA_C-like"/>
    <property type="match status" value="1"/>
</dbReference>
<evidence type="ECO:0000256" key="4">
    <source>
        <dbReference type="ARBA" id="ARBA00022692"/>
    </source>
</evidence>
<dbReference type="PANTHER" id="PTHR30329">
    <property type="entry name" value="STATOR ELEMENT OF FLAGELLAR MOTOR COMPLEX"/>
    <property type="match status" value="1"/>
</dbReference>
<keyword evidence="7" id="KW-0175">Coiled coil</keyword>
<evidence type="ECO:0000256" key="7">
    <source>
        <dbReference type="SAM" id="Coils"/>
    </source>
</evidence>
<evidence type="ECO:0000256" key="8">
    <source>
        <dbReference type="SAM" id="Phobius"/>
    </source>
</evidence>
<dbReference type="Gene3D" id="3.30.1330.60">
    <property type="entry name" value="OmpA-like domain"/>
    <property type="match status" value="1"/>
</dbReference>
<evidence type="ECO:0000259" key="9">
    <source>
        <dbReference type="PROSITE" id="PS51123"/>
    </source>
</evidence>
<comment type="subcellular location">
    <subcellularLocation>
        <location evidence="1">Cell membrane</location>
        <topology evidence="1">Single-pass membrane protein</topology>
    </subcellularLocation>
</comment>